<evidence type="ECO:0000256" key="1">
    <source>
        <dbReference type="SAM" id="Phobius"/>
    </source>
</evidence>
<accession>A0ABT3R1Q8</accession>
<proteinExistence type="predicted"/>
<reference evidence="2 3" key="1">
    <citation type="journal article" date="2016" name="Int. J. Syst. Evol. Microbiol.">
        <title>Labrenzia salina sp. nov., isolated from the rhizosphere of the halophyte Arthrocnemum macrostachyum.</title>
        <authorList>
            <person name="Camacho M."/>
            <person name="Redondo-Gomez S."/>
            <person name="Rodriguez-Llorente I."/>
            <person name="Rohde M."/>
            <person name="Sproer C."/>
            <person name="Schumann P."/>
            <person name="Klenk H.P."/>
            <person name="Montero-Calasanz M.D.C."/>
        </authorList>
    </citation>
    <scope>NUCLEOTIDE SEQUENCE [LARGE SCALE GENOMIC DNA]</scope>
    <source>
        <strain evidence="2 3">DSM 29163</strain>
    </source>
</reference>
<dbReference type="Proteomes" id="UP001300261">
    <property type="component" value="Unassembled WGS sequence"/>
</dbReference>
<evidence type="ECO:0000313" key="2">
    <source>
        <dbReference type="EMBL" id="MCX2723085.1"/>
    </source>
</evidence>
<gene>
    <name evidence="2" type="ORF">ON753_11975</name>
</gene>
<feature type="transmembrane region" description="Helical" evidence="1">
    <location>
        <begin position="21"/>
        <end position="39"/>
    </location>
</feature>
<name>A0ABT3R1Q8_9HYPH</name>
<comment type="caution">
    <text evidence="2">The sequence shown here is derived from an EMBL/GenBank/DDBJ whole genome shotgun (WGS) entry which is preliminary data.</text>
</comment>
<evidence type="ECO:0000313" key="3">
    <source>
        <dbReference type="Proteomes" id="UP001300261"/>
    </source>
</evidence>
<protein>
    <submittedName>
        <fullName evidence="2">Uncharacterized protein</fullName>
    </submittedName>
</protein>
<keyword evidence="1" id="KW-1133">Transmembrane helix</keyword>
<dbReference type="EMBL" id="JAPEVI010000003">
    <property type="protein sequence ID" value="MCX2723085.1"/>
    <property type="molecule type" value="Genomic_DNA"/>
</dbReference>
<dbReference type="RefSeq" id="WP_265962781.1">
    <property type="nucleotide sequence ID" value="NZ_JAPEVI010000003.1"/>
</dbReference>
<keyword evidence="1" id="KW-0472">Membrane</keyword>
<keyword evidence="3" id="KW-1185">Reference proteome</keyword>
<sequence>MTREETIIRKARQICAWRIRTFLRSVCAVVAGGLGLAALSGTPAGTQEPVSLQNHILAIGSCPPWHPQSVEICRHSLQEVVSSLAPRVNAGPDKTHLLINEGASAAALKRKATELANKLTPNDRLIIYANLPLGASDITLPSGQTGYVLELWSGQKPETTNIAISEGTWMTAPAFAAMIHTFRAAEVILILDANNSNAANLHLLDQHDTDLKGRPEAIVSSSGAGQTANYSADRTISLFAKHLALALTETEGSLREAMTAAVNGTRQAAIPICADLKTHTTENNVVDCQQEPAVYDPDHLLSRTLLIPVSETRLN</sequence>
<organism evidence="2 3">
    <name type="scientific">Roseibium salinum</name>
    <dbReference type="NCBI Taxonomy" id="1604349"/>
    <lineage>
        <taxon>Bacteria</taxon>
        <taxon>Pseudomonadati</taxon>
        <taxon>Pseudomonadota</taxon>
        <taxon>Alphaproteobacteria</taxon>
        <taxon>Hyphomicrobiales</taxon>
        <taxon>Stappiaceae</taxon>
        <taxon>Roseibium</taxon>
    </lineage>
</organism>
<keyword evidence="1" id="KW-0812">Transmembrane</keyword>